<dbReference type="PANTHER" id="PTHR11516:SF60">
    <property type="entry name" value="PYRUVATE DEHYDROGENASE E1 COMPONENT SUBUNIT ALPHA"/>
    <property type="match status" value="1"/>
</dbReference>
<evidence type="ECO:0000256" key="1">
    <source>
        <dbReference type="ARBA" id="ARBA00001964"/>
    </source>
</evidence>
<keyword evidence="2" id="KW-0560">Oxidoreductase</keyword>
<keyword evidence="3" id="KW-0786">Thiamine pyrophosphate</keyword>
<dbReference type="Gene3D" id="3.40.50.970">
    <property type="match status" value="1"/>
</dbReference>
<dbReference type="CDD" id="cd02000">
    <property type="entry name" value="TPP_E1_PDC_ADC_BCADC"/>
    <property type="match status" value="1"/>
</dbReference>
<sequence length="321" mass="36165">MKLKEIKTHLLDINIPTKIEVSMESVVKIYEDMLRIHFMEQWCSKYYKEGEIRGFCHLVLGQEGIYAALKCILGPEDRVIGSYRCHGLAYATGSSIYQIMAEMFGRKTGMCKGKGGSMHLYNEKFYGGHGIVGAQVPIGVGIGLALKGTGSASFVFYGDGASNQGQVHESFNMAALWKLPVIFICENNQYGMWTPVDASCIDDNFYTRGPTIPGIRVSHSDVFQLVEAMRLAKDYAINNGPIILQIDTYRSCGHSMVDKEEYRGEYERREEETKNPMHKLKEICKTKVDEDKIAEEVKQIVLKALSDEQPESNELFKDILV</sequence>
<feature type="domain" description="Dehydrogenase E1 component" evidence="4">
    <location>
        <begin position="33"/>
        <end position="309"/>
    </location>
</feature>
<dbReference type="Proteomes" id="UP001516464">
    <property type="component" value="Unassembled WGS sequence"/>
</dbReference>
<comment type="cofactor">
    <cofactor evidence="1">
        <name>thiamine diphosphate</name>
        <dbReference type="ChEBI" id="CHEBI:58937"/>
    </cofactor>
</comment>
<reference evidence="5 6" key="1">
    <citation type="submission" date="2019-01" db="EMBL/GenBank/DDBJ databases">
        <title>Genomes sequencing and comparative genomics of infectious freshwater microsporidia, Cucumispora dikerogammari and Thelohania contejeani.</title>
        <authorList>
            <person name="Cormier A."/>
            <person name="Giraud I."/>
            <person name="Wattier R."/>
            <person name="Teixeira M."/>
            <person name="Grandjean F."/>
            <person name="Rigaud T."/>
            <person name="Cordaux R."/>
        </authorList>
    </citation>
    <scope>NUCLEOTIDE SEQUENCE [LARGE SCALE GENOMIC DNA]</scope>
    <source>
        <strain evidence="5">T1</strain>
        <tissue evidence="5">Spores</tissue>
    </source>
</reference>
<accession>A0ABQ7HX32</accession>
<proteinExistence type="predicted"/>
<keyword evidence="5" id="KW-0670">Pyruvate</keyword>
<keyword evidence="6" id="KW-1185">Reference proteome</keyword>
<gene>
    <name evidence="5" type="primary">pda1</name>
    <name evidence="5" type="ORF">TCON_2086</name>
</gene>
<evidence type="ECO:0000256" key="2">
    <source>
        <dbReference type="ARBA" id="ARBA00023002"/>
    </source>
</evidence>
<dbReference type="Pfam" id="PF00676">
    <property type="entry name" value="E1_dh"/>
    <property type="match status" value="1"/>
</dbReference>
<dbReference type="InterPro" id="IPR001017">
    <property type="entry name" value="DH_E1"/>
</dbReference>
<evidence type="ECO:0000256" key="3">
    <source>
        <dbReference type="ARBA" id="ARBA00023052"/>
    </source>
</evidence>
<dbReference type="SUPFAM" id="SSF52518">
    <property type="entry name" value="Thiamin diphosphate-binding fold (THDP-binding)"/>
    <property type="match status" value="1"/>
</dbReference>
<name>A0ABQ7HX32_9MICR</name>
<dbReference type="EMBL" id="SBIQ01000199">
    <property type="protein sequence ID" value="KAF7682697.1"/>
    <property type="molecule type" value="Genomic_DNA"/>
</dbReference>
<evidence type="ECO:0000313" key="5">
    <source>
        <dbReference type="EMBL" id="KAF7682697.1"/>
    </source>
</evidence>
<evidence type="ECO:0000313" key="6">
    <source>
        <dbReference type="Proteomes" id="UP001516464"/>
    </source>
</evidence>
<dbReference type="InterPro" id="IPR029061">
    <property type="entry name" value="THDP-binding"/>
</dbReference>
<organism evidence="5 6">
    <name type="scientific">Astathelohania contejeani</name>
    <dbReference type="NCBI Taxonomy" id="164912"/>
    <lineage>
        <taxon>Eukaryota</taxon>
        <taxon>Fungi</taxon>
        <taxon>Fungi incertae sedis</taxon>
        <taxon>Microsporidia</taxon>
        <taxon>Astathelohaniidae</taxon>
        <taxon>Astathelohania</taxon>
    </lineage>
</organism>
<dbReference type="InterPro" id="IPR050642">
    <property type="entry name" value="PDH_E1_Alpha_Subunit"/>
</dbReference>
<protein>
    <submittedName>
        <fullName evidence="5">Pyruvate dehydrogenase E1 component subunit alpha, mitochondrial</fullName>
    </submittedName>
</protein>
<comment type="caution">
    <text evidence="5">The sequence shown here is derived from an EMBL/GenBank/DDBJ whole genome shotgun (WGS) entry which is preliminary data.</text>
</comment>
<evidence type="ECO:0000259" key="4">
    <source>
        <dbReference type="Pfam" id="PF00676"/>
    </source>
</evidence>
<dbReference type="PANTHER" id="PTHR11516">
    <property type="entry name" value="PYRUVATE DEHYDROGENASE E1 COMPONENT, ALPHA SUBUNIT BACTERIAL AND ORGANELLAR"/>
    <property type="match status" value="1"/>
</dbReference>